<gene>
    <name evidence="1" type="ORF">FF38_03253</name>
</gene>
<proteinExistence type="predicted"/>
<dbReference type="Proteomes" id="UP000037069">
    <property type="component" value="Unassembled WGS sequence"/>
</dbReference>
<keyword evidence="2" id="KW-1185">Reference proteome</keyword>
<accession>A0A0L0CJ16</accession>
<sequence length="267" mass="29889">MLRFVIVQQCYAVVRIQDHHHHHIHSQHHHHLHALAAAQHCRLGYYHSQHQRHRHHHHHQYENFVCDDDADDENNLDFDCFYAEAYNVHAVAVADDDGGGGTAAGVGNGHVFVLALVVVFENVRQLKLHKLLQFQKHGSFDVNGNDVADGDVDDDDDNNDVDDDCALLLVKLDFDIVDQLGENVLKLLVRVRSAPVEKKEEKRLMISSQSGNSLSNVELAYQRTLVKTDGLASKILQNKVTFDSSLSLTGPSGIIKTSTIGTSMEKN</sequence>
<dbReference type="AlphaFoldDB" id="A0A0L0CJ16"/>
<dbReference type="EMBL" id="JRES01000314">
    <property type="protein sequence ID" value="KNC32368.1"/>
    <property type="molecule type" value="Genomic_DNA"/>
</dbReference>
<evidence type="ECO:0000313" key="2">
    <source>
        <dbReference type="Proteomes" id="UP000037069"/>
    </source>
</evidence>
<protein>
    <submittedName>
        <fullName evidence="1">Uncharacterized protein</fullName>
    </submittedName>
</protein>
<evidence type="ECO:0000313" key="1">
    <source>
        <dbReference type="EMBL" id="KNC32368.1"/>
    </source>
</evidence>
<name>A0A0L0CJ16_LUCCU</name>
<reference evidence="1 2" key="1">
    <citation type="journal article" date="2015" name="Nat. Commun.">
        <title>Lucilia cuprina genome unlocks parasitic fly biology to underpin future interventions.</title>
        <authorList>
            <person name="Anstead C.A."/>
            <person name="Korhonen P.K."/>
            <person name="Young N.D."/>
            <person name="Hall R.S."/>
            <person name="Jex A.R."/>
            <person name="Murali S.C."/>
            <person name="Hughes D.S."/>
            <person name="Lee S.F."/>
            <person name="Perry T."/>
            <person name="Stroehlein A.J."/>
            <person name="Ansell B.R."/>
            <person name="Breugelmans B."/>
            <person name="Hofmann A."/>
            <person name="Qu J."/>
            <person name="Dugan S."/>
            <person name="Lee S.L."/>
            <person name="Chao H."/>
            <person name="Dinh H."/>
            <person name="Han Y."/>
            <person name="Doddapaneni H.V."/>
            <person name="Worley K.C."/>
            <person name="Muzny D.M."/>
            <person name="Ioannidis P."/>
            <person name="Waterhouse R.M."/>
            <person name="Zdobnov E.M."/>
            <person name="James P.J."/>
            <person name="Bagnall N.H."/>
            <person name="Kotze A.C."/>
            <person name="Gibbs R.A."/>
            <person name="Richards S."/>
            <person name="Batterham P."/>
            <person name="Gasser R.B."/>
        </authorList>
    </citation>
    <scope>NUCLEOTIDE SEQUENCE [LARGE SCALE GENOMIC DNA]</scope>
    <source>
        <strain evidence="1 2">LS</strain>
        <tissue evidence="1">Full body</tissue>
    </source>
</reference>
<comment type="caution">
    <text evidence="1">The sequence shown here is derived from an EMBL/GenBank/DDBJ whole genome shotgun (WGS) entry which is preliminary data.</text>
</comment>
<organism evidence="1 2">
    <name type="scientific">Lucilia cuprina</name>
    <name type="common">Green bottle fly</name>
    <name type="synonym">Australian sheep blowfly</name>
    <dbReference type="NCBI Taxonomy" id="7375"/>
    <lineage>
        <taxon>Eukaryota</taxon>
        <taxon>Metazoa</taxon>
        <taxon>Ecdysozoa</taxon>
        <taxon>Arthropoda</taxon>
        <taxon>Hexapoda</taxon>
        <taxon>Insecta</taxon>
        <taxon>Pterygota</taxon>
        <taxon>Neoptera</taxon>
        <taxon>Endopterygota</taxon>
        <taxon>Diptera</taxon>
        <taxon>Brachycera</taxon>
        <taxon>Muscomorpha</taxon>
        <taxon>Oestroidea</taxon>
        <taxon>Calliphoridae</taxon>
        <taxon>Luciliinae</taxon>
        <taxon>Lucilia</taxon>
    </lineage>
</organism>